<accession>E4NVD2</accession>
<dbReference type="Proteomes" id="UP000006663">
    <property type="component" value="Plasmid pHBOR02"/>
</dbReference>
<reference evidence="5" key="1">
    <citation type="journal article" date="2009" name="Stand. Genomic Sci.">
        <title>Complete genome sequence of Halogeometricum borinquense type strain (PR3).</title>
        <authorList>
            <person name="Malfatti S."/>
            <person name="Tindall B.J."/>
            <person name="Schneider S."/>
            <person name="Fahnrich R."/>
            <person name="Lapidus A."/>
            <person name="Labuttii K."/>
            <person name="Copeland A."/>
            <person name="Glavina Del Rio T."/>
            <person name="Nolan M."/>
            <person name="Chen F."/>
            <person name="Lucas S."/>
            <person name="Tice H."/>
            <person name="Cheng J.F."/>
            <person name="Bruce D."/>
            <person name="Goodwin L."/>
            <person name="Pitluck S."/>
            <person name="Anderson I."/>
            <person name="Pati A."/>
            <person name="Ivanova N."/>
            <person name="Mavromatis K."/>
            <person name="Chen A."/>
            <person name="Palaniappan K."/>
            <person name="D'haeseleer P."/>
            <person name="Goker M."/>
            <person name="Bristow J."/>
            <person name="Eisen J.A."/>
            <person name="Markowitz V."/>
            <person name="Hugenholtz P."/>
            <person name="Kyrpides N.C."/>
            <person name="Klenk H.P."/>
            <person name="Chain P."/>
        </authorList>
    </citation>
    <scope>NUCLEOTIDE SEQUENCE [LARGE SCALE GENOMIC DNA]</scope>
    <source>
        <strain evidence="5">ATCC 700274 / DSM 11551 / JCM 10706 / KCTC 4070 / PR3</strain>
        <plasmid evidence="5">pHBOR02</plasmid>
    </source>
</reference>
<dbReference type="Proteomes" id="UP000011585">
    <property type="component" value="Unassembled WGS sequence"/>
</dbReference>
<evidence type="ECO:0000256" key="2">
    <source>
        <dbReference type="SAM" id="Phobius"/>
    </source>
</evidence>
<keyword evidence="2" id="KW-1133">Transmembrane helix</keyword>
<dbReference type="EMBL" id="AOHT01000017">
    <property type="protein sequence ID" value="ELY29377.1"/>
    <property type="molecule type" value="Genomic_DNA"/>
</dbReference>
<reference evidence="4 6" key="3">
    <citation type="journal article" date="2014" name="PLoS Genet.">
        <title>Phylogenetically driven sequencing of extremely halophilic archaea reveals strategies for static and dynamic osmo-response.</title>
        <authorList>
            <person name="Becker E.A."/>
            <person name="Seitzer P.M."/>
            <person name="Tritt A."/>
            <person name="Larsen D."/>
            <person name="Krusor M."/>
            <person name="Yao A.I."/>
            <person name="Wu D."/>
            <person name="Madern D."/>
            <person name="Eisen J.A."/>
            <person name="Darling A.E."/>
            <person name="Facciotti M.T."/>
        </authorList>
    </citation>
    <scope>NUCLEOTIDE SEQUENCE [LARGE SCALE GENOMIC DNA]</scope>
    <source>
        <strain evidence="4 6">DSM 11551</strain>
    </source>
</reference>
<dbReference type="RefSeq" id="WP_006054505.1">
    <property type="nucleotide sequence ID" value="NC_014731.1"/>
</dbReference>
<gene>
    <name evidence="3" type="ordered locus">Hbor_32860</name>
    <name evidence="4" type="ORF">C499_05950</name>
</gene>
<name>E4NVD2_HALBP</name>
<keyword evidence="2" id="KW-0472">Membrane</keyword>
<reference evidence="3" key="2">
    <citation type="submission" date="2009-08" db="EMBL/GenBank/DDBJ databases">
        <title>The complete plasmid2 of Halogeometricum borinquense DSM 11551.</title>
        <authorList>
            <consortium name="US DOE Joint Genome Institute (JGI-PGF)"/>
            <person name="Lucas S."/>
            <person name="Copeland A."/>
            <person name="Lapidus A."/>
            <person name="Glavina del Rio T."/>
            <person name="Dalin E."/>
            <person name="Tice H."/>
            <person name="Bruce D."/>
            <person name="Goodwin L."/>
            <person name="Pitluck S."/>
            <person name="Kyrpides N."/>
            <person name="Mavromatis K."/>
            <person name="Mikhailova N."/>
            <person name="Anderson I."/>
            <person name="Brettin T."/>
            <person name="Detter J.C."/>
            <person name="Han C."/>
            <person name="Larimer F."/>
            <person name="Land M."/>
            <person name="Hauser L."/>
            <person name="Markowitz V."/>
            <person name="Cheng J.-F."/>
            <person name="Hugenholtz P."/>
            <person name="Woyke T."/>
            <person name="Wu D."/>
            <person name="Tindal B."/>
            <person name="Klenk H.-P."/>
            <person name="Eisen J.A."/>
        </authorList>
    </citation>
    <scope>NUCLEOTIDE SEQUENCE</scope>
    <source>
        <strain evidence="3">PR 3</strain>
        <plasmid evidence="3">pHBOR02</plasmid>
    </source>
</reference>
<keyword evidence="2" id="KW-0812">Transmembrane</keyword>
<dbReference type="HOGENOM" id="CLU_1060079_0_0_2"/>
<feature type="transmembrane region" description="Helical" evidence="2">
    <location>
        <begin position="111"/>
        <end position="132"/>
    </location>
</feature>
<protein>
    <submittedName>
        <fullName evidence="3">Uncharacterized protein</fullName>
    </submittedName>
</protein>
<evidence type="ECO:0000313" key="3">
    <source>
        <dbReference type="EMBL" id="ADQ68816.1"/>
    </source>
</evidence>
<feature type="transmembrane region" description="Helical" evidence="2">
    <location>
        <begin position="210"/>
        <end position="227"/>
    </location>
</feature>
<feature type="region of interest" description="Disordered" evidence="1">
    <location>
        <begin position="233"/>
        <end position="262"/>
    </location>
</feature>
<feature type="transmembrane region" description="Helical" evidence="2">
    <location>
        <begin position="144"/>
        <end position="166"/>
    </location>
</feature>
<evidence type="ECO:0000256" key="1">
    <source>
        <dbReference type="SAM" id="MobiDB-lite"/>
    </source>
</evidence>
<organism evidence="3 5">
    <name type="scientific">Halogeometricum borinquense (strain ATCC 700274 / DSM 11551 / JCM 10706 / KCTC 4070 / PR3)</name>
    <dbReference type="NCBI Taxonomy" id="469382"/>
    <lineage>
        <taxon>Archaea</taxon>
        <taxon>Methanobacteriati</taxon>
        <taxon>Methanobacteriota</taxon>
        <taxon>Stenosarchaea group</taxon>
        <taxon>Halobacteria</taxon>
        <taxon>Halobacteriales</taxon>
        <taxon>Haloferacaceae</taxon>
        <taxon>Halogeometricum</taxon>
    </lineage>
</organism>
<keyword evidence="5" id="KW-1185">Reference proteome</keyword>
<dbReference type="EMBL" id="CP001692">
    <property type="protein sequence ID" value="ADQ68816.1"/>
    <property type="molecule type" value="Genomic_DNA"/>
</dbReference>
<proteinExistence type="predicted"/>
<evidence type="ECO:0000313" key="5">
    <source>
        <dbReference type="Proteomes" id="UP000006663"/>
    </source>
</evidence>
<evidence type="ECO:0000313" key="4">
    <source>
        <dbReference type="EMBL" id="ELY29377.1"/>
    </source>
</evidence>
<sequence length="262" mass="28329">MNKLSSISLGVFAVGLVAAAAVVTTTLPLYTVVVLFWIDLTVSLVRRVCQTLFAAPRETVSPTGADPAPEGGNSTLSPYEQGLFRFFSAKVGSISLVDRLPPVTLHNVRPFVNVVLISLFFFIPISAVGLSWKILPSAVFDEFWSWPTPALIAAGVLAVTVKHGLIVRHHTRSGWPTAGAVAPQWHLGLWMLYWVPLWFLTSLHATGPEVGTLLTLIASLVVIGRTIRDSRSVGTAIPDSSEDTTDSESPVNPNYQMQSPSR</sequence>
<feature type="compositionally biased region" description="Polar residues" evidence="1">
    <location>
        <begin position="250"/>
        <end position="262"/>
    </location>
</feature>
<dbReference type="OrthoDB" id="169315at2157"/>
<dbReference type="GeneID" id="9988916"/>
<dbReference type="AlphaFoldDB" id="E4NVD2"/>
<geneLocation type="plasmid" evidence="3 5">
    <name>pHBOR02</name>
</geneLocation>
<evidence type="ECO:0000313" key="6">
    <source>
        <dbReference type="Proteomes" id="UP000011585"/>
    </source>
</evidence>
<keyword evidence="3" id="KW-0614">Plasmid</keyword>
<dbReference type="KEGG" id="hbo:Hbor_32860"/>